<evidence type="ECO:0000256" key="2">
    <source>
        <dbReference type="ARBA" id="ARBA00006474"/>
    </source>
</evidence>
<keyword evidence="19" id="KW-1185">Reference proteome</keyword>
<evidence type="ECO:0000256" key="7">
    <source>
        <dbReference type="ARBA" id="ARBA00022829"/>
    </source>
</evidence>
<dbReference type="InterPro" id="IPR018541">
    <property type="entry name" value="Ftsk_gamma"/>
</dbReference>
<dbReference type="InterPro" id="IPR036390">
    <property type="entry name" value="WH_DNA-bd_sf"/>
</dbReference>
<dbReference type="RefSeq" id="WP_135768389.1">
    <property type="nucleotide sequence ID" value="NZ_RQET01000008.1"/>
</dbReference>
<evidence type="ECO:0000313" key="19">
    <source>
        <dbReference type="Proteomes" id="UP000298458"/>
    </source>
</evidence>
<dbReference type="PANTHER" id="PTHR22683">
    <property type="entry name" value="SPORULATION PROTEIN RELATED"/>
    <property type="match status" value="1"/>
</dbReference>
<feature type="domain" description="FtsK" evidence="17">
    <location>
        <begin position="620"/>
        <end position="814"/>
    </location>
</feature>
<dbReference type="InterPro" id="IPR036388">
    <property type="entry name" value="WH-like_DNA-bd_sf"/>
</dbReference>
<keyword evidence="3" id="KW-1003">Cell membrane</keyword>
<evidence type="ECO:0000256" key="16">
    <source>
        <dbReference type="SAM" id="Phobius"/>
    </source>
</evidence>
<feature type="transmembrane region" description="Helical" evidence="16">
    <location>
        <begin position="62"/>
        <end position="84"/>
    </location>
</feature>
<comment type="caution">
    <text evidence="18">The sequence shown here is derived from an EMBL/GenBank/DDBJ whole genome shotgun (WGS) entry which is preliminary data.</text>
</comment>
<organism evidence="18 19">
    <name type="scientific">Leptospira fletcheri</name>
    <dbReference type="NCBI Taxonomy" id="2484981"/>
    <lineage>
        <taxon>Bacteria</taxon>
        <taxon>Pseudomonadati</taxon>
        <taxon>Spirochaetota</taxon>
        <taxon>Spirochaetia</taxon>
        <taxon>Leptospirales</taxon>
        <taxon>Leptospiraceae</taxon>
        <taxon>Leptospira</taxon>
    </lineage>
</organism>
<keyword evidence="6 14" id="KW-0547">Nucleotide-binding</keyword>
<feature type="compositionally biased region" description="Acidic residues" evidence="15">
    <location>
        <begin position="411"/>
        <end position="420"/>
    </location>
</feature>
<feature type="region of interest" description="Disordered" evidence="15">
    <location>
        <begin position="372"/>
        <end position="425"/>
    </location>
</feature>
<protein>
    <submittedName>
        <fullName evidence="18">DNA translocase FtsK</fullName>
    </submittedName>
</protein>
<dbReference type="Pfam" id="PF17854">
    <property type="entry name" value="FtsK_alpha"/>
    <property type="match status" value="1"/>
</dbReference>
<dbReference type="InterPro" id="IPR025199">
    <property type="entry name" value="FtsK_4TM"/>
</dbReference>
<dbReference type="Pfam" id="PF01580">
    <property type="entry name" value="FtsK_SpoIIIE"/>
    <property type="match status" value="1"/>
</dbReference>
<dbReference type="SUPFAM" id="SSF46785">
    <property type="entry name" value="Winged helix' DNA-binding domain"/>
    <property type="match status" value="1"/>
</dbReference>
<keyword evidence="4" id="KW-0132">Cell division</keyword>
<dbReference type="Pfam" id="PF13491">
    <property type="entry name" value="FtsK_4TM"/>
    <property type="match status" value="1"/>
</dbReference>
<evidence type="ECO:0000256" key="10">
    <source>
        <dbReference type="ARBA" id="ARBA00023125"/>
    </source>
</evidence>
<evidence type="ECO:0000256" key="14">
    <source>
        <dbReference type="PROSITE-ProRule" id="PRU00289"/>
    </source>
</evidence>
<dbReference type="EMBL" id="RQET01000008">
    <property type="protein sequence ID" value="TGK10026.1"/>
    <property type="molecule type" value="Genomic_DNA"/>
</dbReference>
<dbReference type="SUPFAM" id="SSF52540">
    <property type="entry name" value="P-loop containing nucleoside triphosphate hydrolases"/>
    <property type="match status" value="1"/>
</dbReference>
<dbReference type="PROSITE" id="PS50901">
    <property type="entry name" value="FTSK"/>
    <property type="match status" value="1"/>
</dbReference>
<evidence type="ECO:0000256" key="4">
    <source>
        <dbReference type="ARBA" id="ARBA00022618"/>
    </source>
</evidence>
<dbReference type="GO" id="GO:0051301">
    <property type="term" value="P:cell division"/>
    <property type="evidence" value="ECO:0007669"/>
    <property type="project" value="UniProtKB-KW"/>
</dbReference>
<evidence type="ECO:0000256" key="3">
    <source>
        <dbReference type="ARBA" id="ARBA00022475"/>
    </source>
</evidence>
<reference evidence="18" key="1">
    <citation type="journal article" date="2019" name="PLoS Negl. Trop. Dis.">
        <title>Revisiting the worldwide diversity of Leptospira species in the environment.</title>
        <authorList>
            <person name="Vincent A.T."/>
            <person name="Schiettekatte O."/>
            <person name="Bourhy P."/>
            <person name="Veyrier F.J."/>
            <person name="Picardeau M."/>
        </authorList>
    </citation>
    <scope>NUCLEOTIDE SEQUENCE [LARGE SCALE GENOMIC DNA]</scope>
    <source>
        <strain evidence="18">SSW15</strain>
    </source>
</reference>
<evidence type="ECO:0000256" key="13">
    <source>
        <dbReference type="ARBA" id="ARBA00025923"/>
    </source>
</evidence>
<proteinExistence type="inferred from homology"/>
<keyword evidence="7" id="KW-0159">Chromosome partition</keyword>
<feature type="transmembrane region" description="Helical" evidence="16">
    <location>
        <begin position="146"/>
        <end position="162"/>
    </location>
</feature>
<feature type="compositionally biased region" description="Acidic residues" evidence="15">
    <location>
        <begin position="389"/>
        <end position="404"/>
    </location>
</feature>
<dbReference type="SMART" id="SM00843">
    <property type="entry name" value="Ftsk_gamma"/>
    <property type="match status" value="1"/>
</dbReference>
<keyword evidence="10" id="KW-0238">DNA-binding</keyword>
<gene>
    <name evidence="18" type="ORF">EHO60_11795</name>
</gene>
<evidence type="ECO:0000256" key="6">
    <source>
        <dbReference type="ARBA" id="ARBA00022741"/>
    </source>
</evidence>
<evidence type="ECO:0000256" key="9">
    <source>
        <dbReference type="ARBA" id="ARBA00022989"/>
    </source>
</evidence>
<feature type="transmembrane region" description="Helical" evidence="16">
    <location>
        <begin position="96"/>
        <end position="113"/>
    </location>
</feature>
<dbReference type="Proteomes" id="UP000298458">
    <property type="component" value="Unassembled WGS sequence"/>
</dbReference>
<feature type="transmembrane region" description="Helical" evidence="16">
    <location>
        <begin position="119"/>
        <end position="139"/>
    </location>
</feature>
<keyword evidence="11 16" id="KW-0472">Membrane</keyword>
<dbReference type="Gene3D" id="1.10.10.10">
    <property type="entry name" value="Winged helix-like DNA-binding domain superfamily/Winged helix DNA-binding domain"/>
    <property type="match status" value="1"/>
</dbReference>
<dbReference type="GO" id="GO:0005524">
    <property type="term" value="F:ATP binding"/>
    <property type="evidence" value="ECO:0007669"/>
    <property type="project" value="UniProtKB-UniRule"/>
</dbReference>
<dbReference type="GO" id="GO:0005886">
    <property type="term" value="C:plasma membrane"/>
    <property type="evidence" value="ECO:0007669"/>
    <property type="project" value="UniProtKB-SubCell"/>
</dbReference>
<dbReference type="Pfam" id="PF09397">
    <property type="entry name" value="FtsK_gamma"/>
    <property type="match status" value="1"/>
</dbReference>
<comment type="subunit">
    <text evidence="13">Homohexamer. Forms a ring that surrounds DNA.</text>
</comment>
<evidence type="ECO:0000259" key="17">
    <source>
        <dbReference type="PROSITE" id="PS50901"/>
    </source>
</evidence>
<evidence type="ECO:0000313" key="18">
    <source>
        <dbReference type="EMBL" id="TGK10026.1"/>
    </source>
</evidence>
<dbReference type="InterPro" id="IPR002543">
    <property type="entry name" value="FtsK_dom"/>
</dbReference>
<dbReference type="SMART" id="SM00382">
    <property type="entry name" value="AAA"/>
    <property type="match status" value="1"/>
</dbReference>
<dbReference type="InterPro" id="IPR003593">
    <property type="entry name" value="AAA+_ATPase"/>
</dbReference>
<name>A0A4R9GDU5_9LEPT</name>
<feature type="transmembrane region" description="Helical" evidence="16">
    <location>
        <begin position="21"/>
        <end position="42"/>
    </location>
</feature>
<evidence type="ECO:0000256" key="11">
    <source>
        <dbReference type="ARBA" id="ARBA00023136"/>
    </source>
</evidence>
<comment type="subcellular location">
    <subcellularLocation>
        <location evidence="1">Cell membrane</location>
        <topology evidence="1">Multi-pass membrane protein</topology>
    </subcellularLocation>
</comment>
<keyword evidence="12" id="KW-0131">Cell cycle</keyword>
<keyword evidence="9 16" id="KW-1133">Transmembrane helix</keyword>
<dbReference type="PANTHER" id="PTHR22683:SF41">
    <property type="entry name" value="DNA TRANSLOCASE FTSK"/>
    <property type="match status" value="1"/>
</dbReference>
<dbReference type="Gene3D" id="3.40.50.300">
    <property type="entry name" value="P-loop containing nucleotide triphosphate hydrolases"/>
    <property type="match status" value="1"/>
</dbReference>
<dbReference type="InterPro" id="IPR050206">
    <property type="entry name" value="FtsK/SpoIIIE/SftA"/>
</dbReference>
<dbReference type="CDD" id="cd01127">
    <property type="entry name" value="TrwB_TraG_TraD_VirD4"/>
    <property type="match status" value="1"/>
</dbReference>
<evidence type="ECO:0000256" key="5">
    <source>
        <dbReference type="ARBA" id="ARBA00022692"/>
    </source>
</evidence>
<dbReference type="OrthoDB" id="9807790at2"/>
<dbReference type="InterPro" id="IPR041027">
    <property type="entry name" value="FtsK_alpha"/>
</dbReference>
<evidence type="ECO:0000256" key="12">
    <source>
        <dbReference type="ARBA" id="ARBA00023306"/>
    </source>
</evidence>
<dbReference type="GO" id="GO:0007059">
    <property type="term" value="P:chromosome segregation"/>
    <property type="evidence" value="ECO:0007669"/>
    <property type="project" value="UniProtKB-KW"/>
</dbReference>
<evidence type="ECO:0000256" key="1">
    <source>
        <dbReference type="ARBA" id="ARBA00004651"/>
    </source>
</evidence>
<feature type="binding site" evidence="14">
    <location>
        <begin position="637"/>
        <end position="644"/>
    </location>
    <ligand>
        <name>ATP</name>
        <dbReference type="ChEBI" id="CHEBI:30616"/>
    </ligand>
</feature>
<accession>A0A4R9GDU5</accession>
<dbReference type="Gene3D" id="3.30.980.40">
    <property type="match status" value="1"/>
</dbReference>
<dbReference type="InterPro" id="IPR027417">
    <property type="entry name" value="P-loop_NTPase"/>
</dbReference>
<evidence type="ECO:0000256" key="8">
    <source>
        <dbReference type="ARBA" id="ARBA00022840"/>
    </source>
</evidence>
<sequence length="946" mass="106429">MEVKSGFDQNALIWERGKAALPYLLLFIGIFLTLSLGSFSIAENGVQTNLFGRTGHYLSWGILYLFGNAAYVPGIMLILTGGTLLVKPNQDATSKLLTIPLFLLAVSVSLNVFGNPSGISFASNGGVLGQALAVALEYVLGTTGRLLIHFVIYFYGILVYLNESPVHFLGRIMAQGGFSLSDWKNQWLAGYNQNPRPSEAQTYARLFPERTRSFSLGDNITKFLSTRKEDPDSMTQESPPWFRREAASEVSTRTSQEIVPPRQSPYEKRDLESFIRNERRNSETKNLQTRIQYKNSGMLEGFFEEDRKIFQFKSASSDLLEKVYGVPTSEERTFAKDPGNWEILDFRSGGKVASPVTEFLDPKEIENDKVVEENEENFSPPGSDLADSFPEEEKEEAPEQEDISSEARFEEAEESEEETAQENVLSVMESPISEISAPIEERIPERTETHKRAVPVEDKPKQAELPFTPVSMVPIFRSKRSVYHIPLNRLHTNPTKIQDALFRVESEKVAFEIQNALKVYGYETKVVAWERGPIITRYELTPPPGIKLGRITSLTDELRMYLAVKNVRIVAPIPGKSTIGIEVPNKHREDVLLGDILRSSLAPKGKKKDLNIVIGKDISGKLISIDLNKLPHLLVAGTTGSGKSVCLNSMIASLVLNLSPEEVRFIMVDPKMVELTLFEDIPHLLMPVIKDARKATKALAWVIQEMEARYDAVSQLKCRDFRSYNEKVEEHYHQEGYSKMPYIVVFIDELADLMMVSGKDLEDAITRISQKSRAVGIHLVMATQRPSVDVITGLIKANCPARIAFHVAQKTDSKIILDMNGAESLLGKGDMLYKSPTSADLARIQAPYISEEEIEKIVEEAKRYGSPSYVELDFEEESETDSAEEMDEELFDKAWDIVRTERKASASYLQRKLKIGYNRAARIMELMEERGYVTPILGSKGREILR</sequence>
<dbReference type="GO" id="GO:0003677">
    <property type="term" value="F:DNA binding"/>
    <property type="evidence" value="ECO:0007669"/>
    <property type="project" value="UniProtKB-KW"/>
</dbReference>
<comment type="similarity">
    <text evidence="2">Belongs to the FtsK/SpoIIIE/SftA family.</text>
</comment>
<keyword evidence="5 16" id="KW-0812">Transmembrane</keyword>
<keyword evidence="8 14" id="KW-0067">ATP-binding</keyword>
<dbReference type="AlphaFoldDB" id="A0A4R9GDU5"/>
<evidence type="ECO:0000256" key="15">
    <source>
        <dbReference type="SAM" id="MobiDB-lite"/>
    </source>
</evidence>